<dbReference type="AlphaFoldDB" id="A0A9N8PT18"/>
<dbReference type="OrthoDB" id="5979581at2759"/>
<evidence type="ECO:0000256" key="8">
    <source>
        <dbReference type="ARBA" id="ARBA00048679"/>
    </source>
</evidence>
<keyword evidence="3" id="KW-0808">Transferase</keyword>
<dbReference type="GO" id="GO:0005634">
    <property type="term" value="C:nucleus"/>
    <property type="evidence" value="ECO:0007669"/>
    <property type="project" value="TreeGrafter"/>
</dbReference>
<keyword evidence="5" id="KW-0418">Kinase</keyword>
<evidence type="ECO:0000256" key="6">
    <source>
        <dbReference type="ARBA" id="ARBA00022840"/>
    </source>
</evidence>
<accession>A0A9N8PT18</accession>
<dbReference type="GO" id="GO:0005524">
    <property type="term" value="F:ATP binding"/>
    <property type="evidence" value="ECO:0007669"/>
    <property type="project" value="UniProtKB-KW"/>
</dbReference>
<proteinExistence type="predicted"/>
<evidence type="ECO:0000256" key="5">
    <source>
        <dbReference type="ARBA" id="ARBA00022777"/>
    </source>
</evidence>
<evidence type="ECO:0000256" key="1">
    <source>
        <dbReference type="ARBA" id="ARBA00012513"/>
    </source>
</evidence>
<protein>
    <recommendedName>
        <fullName evidence="1">non-specific serine/threonine protein kinase</fullName>
        <ecNumber evidence="1">2.7.11.1</ecNumber>
    </recommendedName>
</protein>
<comment type="caution">
    <text evidence="10">The sequence shown here is derived from an EMBL/GenBank/DDBJ whole genome shotgun (WGS) entry which is preliminary data.</text>
</comment>
<evidence type="ECO:0000256" key="3">
    <source>
        <dbReference type="ARBA" id="ARBA00022679"/>
    </source>
</evidence>
<dbReference type="InterPro" id="IPR011009">
    <property type="entry name" value="Kinase-like_dom_sf"/>
</dbReference>
<dbReference type="SMART" id="SM00220">
    <property type="entry name" value="S_TKc"/>
    <property type="match status" value="1"/>
</dbReference>
<dbReference type="PANTHER" id="PTHR47634:SF9">
    <property type="entry name" value="PROTEIN KINASE DOMAIN-CONTAINING PROTEIN-RELATED"/>
    <property type="match status" value="1"/>
</dbReference>
<feature type="non-terminal residue" evidence="10">
    <location>
        <position position="374"/>
    </location>
</feature>
<evidence type="ECO:0000256" key="4">
    <source>
        <dbReference type="ARBA" id="ARBA00022741"/>
    </source>
</evidence>
<evidence type="ECO:0000259" key="9">
    <source>
        <dbReference type="PROSITE" id="PS50011"/>
    </source>
</evidence>
<name>A0A9N8PT18_9PEZI</name>
<comment type="catalytic activity">
    <reaction evidence="8">
        <text>L-seryl-[protein] + ATP = O-phospho-L-seryl-[protein] + ADP + H(+)</text>
        <dbReference type="Rhea" id="RHEA:17989"/>
        <dbReference type="Rhea" id="RHEA-COMP:9863"/>
        <dbReference type="Rhea" id="RHEA-COMP:11604"/>
        <dbReference type="ChEBI" id="CHEBI:15378"/>
        <dbReference type="ChEBI" id="CHEBI:29999"/>
        <dbReference type="ChEBI" id="CHEBI:30616"/>
        <dbReference type="ChEBI" id="CHEBI:83421"/>
        <dbReference type="ChEBI" id="CHEBI:456216"/>
        <dbReference type="EC" id="2.7.11.1"/>
    </reaction>
</comment>
<evidence type="ECO:0000313" key="10">
    <source>
        <dbReference type="EMBL" id="CAD0109829.1"/>
    </source>
</evidence>
<comment type="catalytic activity">
    <reaction evidence="7">
        <text>L-threonyl-[protein] + ATP = O-phospho-L-threonyl-[protein] + ADP + H(+)</text>
        <dbReference type="Rhea" id="RHEA:46608"/>
        <dbReference type="Rhea" id="RHEA-COMP:11060"/>
        <dbReference type="Rhea" id="RHEA-COMP:11605"/>
        <dbReference type="ChEBI" id="CHEBI:15378"/>
        <dbReference type="ChEBI" id="CHEBI:30013"/>
        <dbReference type="ChEBI" id="CHEBI:30616"/>
        <dbReference type="ChEBI" id="CHEBI:61977"/>
        <dbReference type="ChEBI" id="CHEBI:456216"/>
        <dbReference type="EC" id="2.7.11.1"/>
    </reaction>
</comment>
<reference evidence="10" key="1">
    <citation type="submission" date="2020-06" db="EMBL/GenBank/DDBJ databases">
        <authorList>
            <person name="Onetto C."/>
        </authorList>
    </citation>
    <scope>NUCLEOTIDE SEQUENCE</scope>
</reference>
<feature type="domain" description="Protein kinase" evidence="9">
    <location>
        <begin position="42"/>
        <end position="365"/>
    </location>
</feature>
<dbReference type="EC" id="2.7.11.1" evidence="1"/>
<keyword evidence="6" id="KW-0067">ATP-binding</keyword>
<dbReference type="Pfam" id="PF00069">
    <property type="entry name" value="Pkinase"/>
    <property type="match status" value="1"/>
</dbReference>
<keyword evidence="11" id="KW-1185">Reference proteome</keyword>
<dbReference type="InterPro" id="IPR051334">
    <property type="entry name" value="SRPK"/>
</dbReference>
<keyword evidence="4" id="KW-0547">Nucleotide-binding</keyword>
<organism evidence="10 11">
    <name type="scientific">Aureobasidium uvarum</name>
    <dbReference type="NCBI Taxonomy" id="2773716"/>
    <lineage>
        <taxon>Eukaryota</taxon>
        <taxon>Fungi</taxon>
        <taxon>Dikarya</taxon>
        <taxon>Ascomycota</taxon>
        <taxon>Pezizomycotina</taxon>
        <taxon>Dothideomycetes</taxon>
        <taxon>Dothideomycetidae</taxon>
        <taxon>Dothideales</taxon>
        <taxon>Saccotheciaceae</taxon>
        <taxon>Aureobasidium</taxon>
    </lineage>
</organism>
<dbReference type="GO" id="GO:0004674">
    <property type="term" value="F:protein serine/threonine kinase activity"/>
    <property type="evidence" value="ECO:0007669"/>
    <property type="project" value="UniProtKB-KW"/>
</dbReference>
<dbReference type="EMBL" id="CAINUL010000005">
    <property type="protein sequence ID" value="CAD0109829.1"/>
    <property type="molecule type" value="Genomic_DNA"/>
</dbReference>
<sequence length="374" mass="41725">AHQRAHLIITMGFRSLLKRALTENDNDKFYKVEIGQVFLDRYRVETHLGAGRYASVWLVIDSTDFYNGTHQIFELEVMTKVTAVSNQSTHPGRHHVTYLKNHFEIEGPTGKHVCMVMPLLGDSIAEKATTGHIMRIPPPTVRNIAKQTLEALDFLHSECGVIHTDLQPSNILKDDQGQSPQEIDDLVRTHSSGPGFNDPNMQFRLNDLGIACFIEQHLTDDIQSEYLRAPEVTLEAPWDPSVDIFSLGCLLYQFMTGDLPFVGRPGPGVTAEQDRIALLVSTFGPIPNVVLDNAALGKEFEQQCINGHGFPVSLETLVGQSFAGDAQGILPIDELELFCDFLRKMLASDPRERQRASALVKHPWLSYIPEGGEQ</sequence>
<dbReference type="Gene3D" id="3.30.200.20">
    <property type="entry name" value="Phosphorylase Kinase, domain 1"/>
    <property type="match status" value="1"/>
</dbReference>
<dbReference type="GO" id="GO:0000245">
    <property type="term" value="P:spliceosomal complex assembly"/>
    <property type="evidence" value="ECO:0007669"/>
    <property type="project" value="TreeGrafter"/>
</dbReference>
<dbReference type="Gene3D" id="1.10.510.10">
    <property type="entry name" value="Transferase(Phosphotransferase) domain 1"/>
    <property type="match status" value="1"/>
</dbReference>
<dbReference type="SUPFAM" id="SSF56112">
    <property type="entry name" value="Protein kinase-like (PK-like)"/>
    <property type="match status" value="1"/>
</dbReference>
<dbReference type="PROSITE" id="PS50011">
    <property type="entry name" value="PROTEIN_KINASE_DOM"/>
    <property type="match status" value="1"/>
</dbReference>
<evidence type="ECO:0000256" key="2">
    <source>
        <dbReference type="ARBA" id="ARBA00022527"/>
    </source>
</evidence>
<evidence type="ECO:0000256" key="7">
    <source>
        <dbReference type="ARBA" id="ARBA00047899"/>
    </source>
</evidence>
<dbReference type="Proteomes" id="UP000745764">
    <property type="component" value="Unassembled WGS sequence"/>
</dbReference>
<gene>
    <name evidence="10" type="ORF">AWRI4620_LOCUS4084</name>
</gene>
<evidence type="ECO:0000313" key="11">
    <source>
        <dbReference type="Proteomes" id="UP000745764"/>
    </source>
</evidence>
<dbReference type="GO" id="GO:0050684">
    <property type="term" value="P:regulation of mRNA processing"/>
    <property type="evidence" value="ECO:0007669"/>
    <property type="project" value="TreeGrafter"/>
</dbReference>
<dbReference type="GO" id="GO:0005737">
    <property type="term" value="C:cytoplasm"/>
    <property type="evidence" value="ECO:0007669"/>
    <property type="project" value="TreeGrafter"/>
</dbReference>
<keyword evidence="2" id="KW-0723">Serine/threonine-protein kinase</keyword>
<dbReference type="PANTHER" id="PTHR47634">
    <property type="entry name" value="PROTEIN KINASE DOMAIN-CONTAINING PROTEIN-RELATED"/>
    <property type="match status" value="1"/>
</dbReference>
<dbReference type="InterPro" id="IPR000719">
    <property type="entry name" value="Prot_kinase_dom"/>
</dbReference>